<dbReference type="InterPro" id="IPR028978">
    <property type="entry name" value="Chorismate_lyase_/UTRA_dom_sf"/>
</dbReference>
<dbReference type="GO" id="GO:0042866">
    <property type="term" value="P:pyruvate biosynthetic process"/>
    <property type="evidence" value="ECO:0007669"/>
    <property type="project" value="UniProtKB-UniRule"/>
</dbReference>
<dbReference type="RefSeq" id="WP_220636168.1">
    <property type="nucleotide sequence ID" value="NZ_CAJQUM010000001.1"/>
</dbReference>
<keyword evidence="4 5" id="KW-0670">Pyruvate</keyword>
<organism evidence="6 7">
    <name type="scientific">Georgfuchsia toluolica</name>
    <dbReference type="NCBI Taxonomy" id="424218"/>
    <lineage>
        <taxon>Bacteria</taxon>
        <taxon>Pseudomonadati</taxon>
        <taxon>Pseudomonadota</taxon>
        <taxon>Betaproteobacteria</taxon>
        <taxon>Nitrosomonadales</taxon>
        <taxon>Sterolibacteriaceae</taxon>
        <taxon>Georgfuchsia</taxon>
    </lineage>
</organism>
<dbReference type="Proteomes" id="UP000742786">
    <property type="component" value="Unassembled WGS sequence"/>
</dbReference>
<evidence type="ECO:0000313" key="7">
    <source>
        <dbReference type="Proteomes" id="UP000742786"/>
    </source>
</evidence>
<dbReference type="PANTHER" id="PTHR38683:SF1">
    <property type="entry name" value="CHORISMATE PYRUVATE-LYASE"/>
    <property type="match status" value="1"/>
</dbReference>
<dbReference type="EMBL" id="CAJQUM010000001">
    <property type="protein sequence ID" value="CAG4884307.1"/>
    <property type="molecule type" value="Genomic_DNA"/>
</dbReference>
<comment type="caution">
    <text evidence="6">The sequence shown here is derived from an EMBL/GenBank/DDBJ whole genome shotgun (WGS) entry which is preliminary data.</text>
</comment>
<feature type="binding site" evidence="5">
    <location>
        <position position="103"/>
    </location>
    <ligand>
        <name>substrate</name>
    </ligand>
</feature>
<evidence type="ECO:0000256" key="5">
    <source>
        <dbReference type="HAMAP-Rule" id="MF_01632"/>
    </source>
</evidence>
<proteinExistence type="inferred from homology"/>
<sequence>MKRWTHHLPPDRRLSAWLAAEGSLTAHIRRVVGHDFRLRRLVQRCMSALPEEAGVLGHRRGVTVREVLLMEGDVPLVFAHSVVSQRHTSGPWRAVRGLGSRPLAELLFAERSVVRRPLHYRAVTTADPLGQRILQALPQAKFPLWARRSAFYRHGLPLLVTEVFLPPISRFEP</sequence>
<dbReference type="AlphaFoldDB" id="A0A916N9A8"/>
<feature type="binding site" evidence="5">
    <location>
        <position position="65"/>
    </location>
    <ligand>
        <name>substrate</name>
    </ligand>
</feature>
<dbReference type="SUPFAM" id="SSF64288">
    <property type="entry name" value="Chorismate lyase-like"/>
    <property type="match status" value="1"/>
</dbReference>
<comment type="function">
    <text evidence="5">Removes the pyruvyl group from chorismate, with concomitant aromatization of the ring, to provide 4-hydroxybenzoate (4HB) for the ubiquinone pathway.</text>
</comment>
<comment type="caution">
    <text evidence="5">Lacks conserved residue(s) required for the propagation of feature annotation.</text>
</comment>
<dbReference type="GO" id="GO:0006744">
    <property type="term" value="P:ubiquinone biosynthetic process"/>
    <property type="evidence" value="ECO:0007669"/>
    <property type="project" value="UniProtKB-UniRule"/>
</dbReference>
<dbReference type="InterPro" id="IPR007440">
    <property type="entry name" value="Chorismate--pyruvate_lyase"/>
</dbReference>
<comment type="subcellular location">
    <subcellularLocation>
        <location evidence="5">Cytoplasm</location>
    </subcellularLocation>
</comment>
<evidence type="ECO:0000313" key="6">
    <source>
        <dbReference type="EMBL" id="CAG4884307.1"/>
    </source>
</evidence>
<keyword evidence="2 5" id="KW-0831">Ubiquinone biosynthesis</keyword>
<dbReference type="PANTHER" id="PTHR38683">
    <property type="entry name" value="CHORISMATE PYRUVATE-LYASE"/>
    <property type="match status" value="1"/>
</dbReference>
<comment type="pathway">
    <text evidence="5">Cofactor biosynthesis; ubiquinone biosynthesis.</text>
</comment>
<feature type="binding site" evidence="5">
    <location>
        <position position="162"/>
    </location>
    <ligand>
        <name>substrate</name>
    </ligand>
</feature>
<evidence type="ECO:0000256" key="1">
    <source>
        <dbReference type="ARBA" id="ARBA00022490"/>
    </source>
</evidence>
<dbReference type="Gene3D" id="3.40.1410.10">
    <property type="entry name" value="Chorismate lyase-like"/>
    <property type="match status" value="1"/>
</dbReference>
<reference evidence="6" key="1">
    <citation type="submission" date="2021-04" db="EMBL/GenBank/DDBJ databases">
        <authorList>
            <person name="Hornung B."/>
        </authorList>
    </citation>
    <scope>NUCLEOTIDE SEQUENCE</scope>
    <source>
        <strain evidence="6">G5G6</strain>
    </source>
</reference>
<keyword evidence="3 5" id="KW-0456">Lyase</keyword>
<dbReference type="GO" id="GO:0008813">
    <property type="term" value="F:chorismate lyase activity"/>
    <property type="evidence" value="ECO:0007669"/>
    <property type="project" value="UniProtKB-UniRule"/>
</dbReference>
<dbReference type="Pfam" id="PF04345">
    <property type="entry name" value="Chor_lyase"/>
    <property type="match status" value="1"/>
</dbReference>
<comment type="catalytic activity">
    <reaction evidence="5">
        <text>chorismate = 4-hydroxybenzoate + pyruvate</text>
        <dbReference type="Rhea" id="RHEA:16505"/>
        <dbReference type="ChEBI" id="CHEBI:15361"/>
        <dbReference type="ChEBI" id="CHEBI:17879"/>
        <dbReference type="ChEBI" id="CHEBI:29748"/>
        <dbReference type="EC" id="4.1.3.40"/>
    </reaction>
</comment>
<gene>
    <name evidence="5 6" type="primary">ubiC</name>
    <name evidence="6" type="ORF">GTOL_12190</name>
</gene>
<evidence type="ECO:0000256" key="4">
    <source>
        <dbReference type="ARBA" id="ARBA00023317"/>
    </source>
</evidence>
<keyword evidence="1 5" id="KW-0963">Cytoplasm</keyword>
<dbReference type="GO" id="GO:0005829">
    <property type="term" value="C:cytosol"/>
    <property type="evidence" value="ECO:0007669"/>
    <property type="project" value="TreeGrafter"/>
</dbReference>
<accession>A0A916N9A8</accession>
<dbReference type="EC" id="4.1.3.40" evidence="5"/>
<evidence type="ECO:0000256" key="2">
    <source>
        <dbReference type="ARBA" id="ARBA00022688"/>
    </source>
</evidence>
<comment type="similarity">
    <text evidence="5">Belongs to the UbiC family.</text>
</comment>
<dbReference type="HAMAP" id="MF_01632">
    <property type="entry name" value="UbiC"/>
    <property type="match status" value="1"/>
</dbReference>
<protein>
    <recommendedName>
        <fullName evidence="5">Probable chorismate pyruvate-lyase</fullName>
        <shortName evidence="5">CL</shortName>
        <shortName evidence="5">CPL</shortName>
        <ecNumber evidence="5">4.1.3.40</ecNumber>
    </recommendedName>
</protein>
<keyword evidence="7" id="KW-1185">Reference proteome</keyword>
<evidence type="ECO:0000256" key="3">
    <source>
        <dbReference type="ARBA" id="ARBA00023239"/>
    </source>
</evidence>
<name>A0A916N9A8_9PROT</name>